<dbReference type="EMBL" id="PNYB01000022">
    <property type="protein sequence ID" value="PMS19255.1"/>
    <property type="molecule type" value="Genomic_DNA"/>
</dbReference>
<evidence type="ECO:0000313" key="2">
    <source>
        <dbReference type="Proteomes" id="UP000235347"/>
    </source>
</evidence>
<organism evidence="1 2">
    <name type="scientific">Trinickia soli</name>
    <dbReference type="NCBI Taxonomy" id="380675"/>
    <lineage>
        <taxon>Bacteria</taxon>
        <taxon>Pseudomonadati</taxon>
        <taxon>Pseudomonadota</taxon>
        <taxon>Betaproteobacteria</taxon>
        <taxon>Burkholderiales</taxon>
        <taxon>Burkholderiaceae</taxon>
        <taxon>Trinickia</taxon>
    </lineage>
</organism>
<name>A0A2N7VQ63_9BURK</name>
<keyword evidence="2" id="KW-1185">Reference proteome</keyword>
<reference evidence="1 2" key="1">
    <citation type="submission" date="2018-01" db="EMBL/GenBank/DDBJ databases">
        <title>Whole genome analyses suggest that Burkholderia sensu lato contains two further novel genera in the rhizoxinica-symbiotica group Mycetohabitans gen. nov., and Trinickia gen. nov.: implications for the evolution of diazotrophy and nodulation in the Burkholderiaceae.</title>
        <authorList>
            <person name="Estrada-de los Santos P."/>
            <person name="Palmer M."/>
            <person name="Chavez-Ramirez B."/>
            <person name="Beukes C."/>
            <person name="Steenkamp E.T."/>
            <person name="Hirsch A.M."/>
            <person name="Manyaka P."/>
            <person name="Maluk M."/>
            <person name="Lafos M."/>
            <person name="Crook M."/>
            <person name="Gross E."/>
            <person name="Simon M.F."/>
            <person name="Bueno dos Reis Junior F."/>
            <person name="Poole P.S."/>
            <person name="Venter S.N."/>
            <person name="James E.K."/>
        </authorList>
    </citation>
    <scope>NUCLEOTIDE SEQUENCE [LARGE SCALE GENOMIC DNA]</scope>
    <source>
        <strain evidence="1 2">GP25-8</strain>
    </source>
</reference>
<protein>
    <submittedName>
        <fullName evidence="1">Uncharacterized protein</fullName>
    </submittedName>
</protein>
<comment type="caution">
    <text evidence="1">The sequence shown here is derived from an EMBL/GenBank/DDBJ whole genome shotgun (WGS) entry which is preliminary data.</text>
</comment>
<gene>
    <name evidence="1" type="ORF">C0Z19_21735</name>
</gene>
<dbReference type="AlphaFoldDB" id="A0A2N7VQ63"/>
<accession>A0A2N7VQ63</accession>
<sequence length="74" mass="8173">MATRRYSINPEDSDHQITDAAGLAVVTKNIELTVDWDTLRADGLSEPQARMQVLAALERLHAYIETSGKYQVAG</sequence>
<dbReference type="Proteomes" id="UP000235347">
    <property type="component" value="Unassembled WGS sequence"/>
</dbReference>
<evidence type="ECO:0000313" key="1">
    <source>
        <dbReference type="EMBL" id="PMS19255.1"/>
    </source>
</evidence>
<dbReference type="RefSeq" id="WP_102611903.1">
    <property type="nucleotide sequence ID" value="NZ_CADIKD010000002.1"/>
</dbReference>
<proteinExistence type="predicted"/>